<evidence type="ECO:0000256" key="2">
    <source>
        <dbReference type="ARBA" id="ARBA00023128"/>
    </source>
</evidence>
<keyword evidence="6" id="KW-1185">Reference proteome</keyword>
<dbReference type="InterPro" id="IPR048280">
    <property type="entry name" value="COX6B-like"/>
</dbReference>
<reference evidence="5" key="3">
    <citation type="submission" date="2021-02" db="UniProtKB">
        <authorList>
            <consortium name="EnsemblMetazoa"/>
        </authorList>
    </citation>
    <scope>IDENTIFICATION</scope>
    <source>
        <strain evidence="5">USDA</strain>
    </source>
</reference>
<dbReference type="EMBL" id="AAZO01003303">
    <property type="status" value="NOT_ANNOTATED_CDS"/>
    <property type="molecule type" value="Genomic_DNA"/>
</dbReference>
<evidence type="ECO:0000313" key="6">
    <source>
        <dbReference type="Proteomes" id="UP000009046"/>
    </source>
</evidence>
<dbReference type="SUPFAM" id="SSF47694">
    <property type="entry name" value="Cytochrome c oxidase subunit h"/>
    <property type="match status" value="1"/>
</dbReference>
<dbReference type="PROSITE" id="PS51808">
    <property type="entry name" value="CHCH"/>
    <property type="match status" value="1"/>
</dbReference>
<dbReference type="InParanoid" id="E0VL87"/>
<organism>
    <name type="scientific">Pediculus humanus subsp. corporis</name>
    <name type="common">Body louse</name>
    <dbReference type="NCBI Taxonomy" id="121224"/>
    <lineage>
        <taxon>Eukaryota</taxon>
        <taxon>Metazoa</taxon>
        <taxon>Ecdysozoa</taxon>
        <taxon>Arthropoda</taxon>
        <taxon>Hexapoda</taxon>
        <taxon>Insecta</taxon>
        <taxon>Pterygota</taxon>
        <taxon>Neoptera</taxon>
        <taxon>Paraneoptera</taxon>
        <taxon>Psocodea</taxon>
        <taxon>Troctomorpha</taxon>
        <taxon>Phthiraptera</taxon>
        <taxon>Anoplura</taxon>
        <taxon>Pediculidae</taxon>
        <taxon>Pediculus</taxon>
    </lineage>
</organism>
<dbReference type="eggNOG" id="KOG3057">
    <property type="taxonomic scope" value="Eukaryota"/>
</dbReference>
<evidence type="ECO:0000313" key="5">
    <source>
        <dbReference type="EnsemblMetazoa" id="PHUM284290-PA"/>
    </source>
</evidence>
<dbReference type="KEGG" id="phu:Phum_PHUM284290"/>
<dbReference type="InterPro" id="IPR042289">
    <property type="entry name" value="COA6"/>
</dbReference>
<evidence type="ECO:0000313" key="4">
    <source>
        <dbReference type="EMBL" id="EEB14143.1"/>
    </source>
</evidence>
<sequence>MNSPFKEDREKCWNHRDNYWSCLDKNNEVAEKCLEMRKEFEKHCSKQWVQHFDRRRKYELFKANSNNNDWSWPEEKK</sequence>
<dbReference type="Gene3D" id="1.10.10.140">
    <property type="entry name" value="Cytochrome c oxidase, subunit VIb"/>
    <property type="match status" value="1"/>
</dbReference>
<dbReference type="VEuPathDB" id="VectorBase:PHUM284290"/>
<accession>E0VL87</accession>
<dbReference type="FunCoup" id="E0VL87">
    <property type="interactions" value="294"/>
</dbReference>
<evidence type="ECO:0000256" key="1">
    <source>
        <dbReference type="ARBA" id="ARBA00004173"/>
    </source>
</evidence>
<gene>
    <name evidence="5" type="primary">8229505</name>
    <name evidence="4" type="ORF">Phum_PHUM284290</name>
</gene>
<dbReference type="InterPro" id="IPR036549">
    <property type="entry name" value="CX6/COA6-like_sf"/>
</dbReference>
<dbReference type="OMA" id="NEESACA"/>
<reference evidence="4" key="1">
    <citation type="submission" date="2007-04" db="EMBL/GenBank/DDBJ databases">
        <title>Annotation of Pediculus humanus corporis strain USDA.</title>
        <authorList>
            <person name="Kirkness E."/>
            <person name="Hannick L."/>
            <person name="Hass B."/>
            <person name="Bruggner R."/>
            <person name="Lawson D."/>
            <person name="Bidwell S."/>
            <person name="Joardar V."/>
            <person name="Caler E."/>
            <person name="Walenz B."/>
            <person name="Inman J."/>
            <person name="Schobel S."/>
            <person name="Galinsky K."/>
            <person name="Amedeo P."/>
            <person name="Strausberg R."/>
        </authorList>
    </citation>
    <scope>NUCLEOTIDE SEQUENCE</scope>
    <source>
        <strain evidence="4">USDA</strain>
    </source>
</reference>
<dbReference type="GO" id="GO:0008535">
    <property type="term" value="P:respiratory chain complex IV assembly"/>
    <property type="evidence" value="ECO:0007669"/>
    <property type="project" value="InterPro"/>
</dbReference>
<dbReference type="Pfam" id="PF02297">
    <property type="entry name" value="COX6B"/>
    <property type="match status" value="1"/>
</dbReference>
<dbReference type="EnsemblMetazoa" id="PHUM284290-RA">
    <property type="protein sequence ID" value="PHUM284290-PA"/>
    <property type="gene ID" value="PHUM284290"/>
</dbReference>
<dbReference type="HOGENOM" id="CLU_142408_4_0_1"/>
<comment type="subcellular location">
    <subcellularLocation>
        <location evidence="1">Mitochondrion</location>
    </subcellularLocation>
</comment>
<dbReference type="AlphaFoldDB" id="E0VL87"/>
<keyword evidence="2" id="KW-0496">Mitochondrion</keyword>
<dbReference type="OrthoDB" id="16284at2759"/>
<dbReference type="GO" id="GO:0005739">
    <property type="term" value="C:mitochondrion"/>
    <property type="evidence" value="ECO:0007669"/>
    <property type="project" value="UniProtKB-SubCell"/>
</dbReference>
<dbReference type="GO" id="GO:0042775">
    <property type="term" value="P:mitochondrial ATP synthesis coupled electron transport"/>
    <property type="evidence" value="ECO:0007669"/>
    <property type="project" value="TreeGrafter"/>
</dbReference>
<name>E0VL87_PEDHC</name>
<reference evidence="4" key="2">
    <citation type="submission" date="2007-04" db="EMBL/GenBank/DDBJ databases">
        <title>The genome of the human body louse.</title>
        <authorList>
            <consortium name="The Human Body Louse Genome Consortium"/>
            <person name="Kirkness E."/>
            <person name="Walenz B."/>
            <person name="Hass B."/>
            <person name="Bruggner R."/>
            <person name="Strausberg R."/>
        </authorList>
    </citation>
    <scope>NUCLEOTIDE SEQUENCE</scope>
    <source>
        <strain evidence="4">USDA</strain>
    </source>
</reference>
<dbReference type="STRING" id="121224.E0VL87"/>
<dbReference type="PANTHER" id="PTHR46690">
    <property type="entry name" value="CYTOCHROME C OXIDASE ASSEMBLY FACTOR 6 HOMOLOG"/>
    <property type="match status" value="1"/>
</dbReference>
<dbReference type="CTD" id="8229505"/>
<proteinExistence type="predicted"/>
<evidence type="ECO:0000256" key="3">
    <source>
        <dbReference type="ARBA" id="ARBA00023157"/>
    </source>
</evidence>
<dbReference type="RefSeq" id="XP_002426881.1">
    <property type="nucleotide sequence ID" value="XM_002426836.1"/>
</dbReference>
<keyword evidence="3" id="KW-1015">Disulfide bond</keyword>
<dbReference type="PANTHER" id="PTHR46690:SF1">
    <property type="entry name" value="CYTOCHROME C OXIDASE ASSEMBLY FACTOR 6 HOMOLOG"/>
    <property type="match status" value="1"/>
</dbReference>
<protein>
    <submittedName>
        <fullName evidence="4 5">Uncharacterized protein</fullName>
    </submittedName>
</protein>
<dbReference type="GeneID" id="8229505"/>
<dbReference type="Proteomes" id="UP000009046">
    <property type="component" value="Unassembled WGS sequence"/>
</dbReference>
<dbReference type="EMBL" id="DS235271">
    <property type="protein sequence ID" value="EEB14143.1"/>
    <property type="molecule type" value="Genomic_DNA"/>
</dbReference>